<accession>A0A919Q6F3</accession>
<organism evidence="2 3">
    <name type="scientific">Demequina activiva</name>
    <dbReference type="NCBI Taxonomy" id="1582364"/>
    <lineage>
        <taxon>Bacteria</taxon>
        <taxon>Bacillati</taxon>
        <taxon>Actinomycetota</taxon>
        <taxon>Actinomycetes</taxon>
        <taxon>Micrococcales</taxon>
        <taxon>Demequinaceae</taxon>
        <taxon>Demequina</taxon>
    </lineage>
</organism>
<evidence type="ECO:0000313" key="2">
    <source>
        <dbReference type="EMBL" id="GIG55403.1"/>
    </source>
</evidence>
<evidence type="ECO:0000313" key="3">
    <source>
        <dbReference type="Proteomes" id="UP000652354"/>
    </source>
</evidence>
<dbReference type="CDD" id="cd06223">
    <property type="entry name" value="PRTases_typeI"/>
    <property type="match status" value="1"/>
</dbReference>
<sequence>MSAQPGVMRPATAGRALAQAVRDLARVVVPVACPGCSEPDVRLCGACAAAWHEPPVRVETCAPRLDIEGRAGLPVWSIAAHDGPVAGVVGSWKDGARRDLDGWLATSMTRACRVVGAELAAAGVRSVAVVPAPARAASTRRRGVDLPWILARGAAAGLRQSGLQAQVVRALRIGAGESRGSSARGRWRDASRSVTCRVAPAHAVLLVDDVLTTGATLAACAGALEGRGGSAIGAVTATFVDTGRADPARGLG</sequence>
<comment type="caution">
    <text evidence="2">The sequence shown here is derived from an EMBL/GenBank/DDBJ whole genome shotgun (WGS) entry which is preliminary data.</text>
</comment>
<dbReference type="InterPro" id="IPR051910">
    <property type="entry name" value="ComF/GntX_DNA_util-trans"/>
</dbReference>
<dbReference type="GO" id="GO:0016757">
    <property type="term" value="F:glycosyltransferase activity"/>
    <property type="evidence" value="ECO:0007669"/>
    <property type="project" value="UniProtKB-KW"/>
</dbReference>
<gene>
    <name evidence="2" type="ORF">Dac01nite_21550</name>
</gene>
<dbReference type="AlphaFoldDB" id="A0A919Q6F3"/>
<keyword evidence="2" id="KW-0808">Transferase</keyword>
<comment type="similarity">
    <text evidence="1">Belongs to the ComF/GntX family.</text>
</comment>
<dbReference type="PANTHER" id="PTHR47505">
    <property type="entry name" value="DNA UTILIZATION PROTEIN YHGH"/>
    <property type="match status" value="1"/>
</dbReference>
<dbReference type="SUPFAM" id="SSF53271">
    <property type="entry name" value="PRTase-like"/>
    <property type="match status" value="1"/>
</dbReference>
<keyword evidence="3" id="KW-1185">Reference proteome</keyword>
<name>A0A919Q6F3_9MICO</name>
<dbReference type="InterPro" id="IPR000836">
    <property type="entry name" value="PRTase_dom"/>
</dbReference>
<reference evidence="2" key="1">
    <citation type="submission" date="2021-01" db="EMBL/GenBank/DDBJ databases">
        <title>Whole genome shotgun sequence of Demequina activiva NBRC 110675.</title>
        <authorList>
            <person name="Komaki H."/>
            <person name="Tamura T."/>
        </authorList>
    </citation>
    <scope>NUCLEOTIDE SEQUENCE</scope>
    <source>
        <strain evidence="2">NBRC 110675</strain>
    </source>
</reference>
<proteinExistence type="inferred from homology"/>
<evidence type="ECO:0000256" key="1">
    <source>
        <dbReference type="ARBA" id="ARBA00008007"/>
    </source>
</evidence>
<dbReference type="Gene3D" id="3.40.50.2020">
    <property type="match status" value="1"/>
</dbReference>
<keyword evidence="2" id="KW-0328">Glycosyltransferase</keyword>
<protein>
    <submittedName>
        <fullName evidence="2">Phosphoribosyltransferase</fullName>
    </submittedName>
</protein>
<dbReference type="EMBL" id="BONR01000005">
    <property type="protein sequence ID" value="GIG55403.1"/>
    <property type="molecule type" value="Genomic_DNA"/>
</dbReference>
<dbReference type="PANTHER" id="PTHR47505:SF1">
    <property type="entry name" value="DNA UTILIZATION PROTEIN YHGH"/>
    <property type="match status" value="1"/>
</dbReference>
<dbReference type="Proteomes" id="UP000652354">
    <property type="component" value="Unassembled WGS sequence"/>
</dbReference>
<dbReference type="InterPro" id="IPR029057">
    <property type="entry name" value="PRTase-like"/>
</dbReference>